<evidence type="ECO:0000256" key="10">
    <source>
        <dbReference type="SAM" id="MobiDB-lite"/>
    </source>
</evidence>
<name>A0A345P7D7_9GAMM</name>
<evidence type="ECO:0000256" key="11">
    <source>
        <dbReference type="SAM" id="Phobius"/>
    </source>
</evidence>
<evidence type="ECO:0000256" key="2">
    <source>
        <dbReference type="ARBA" id="ARBA00001946"/>
    </source>
</evidence>
<keyword evidence="7" id="KW-0479">Metal-binding</keyword>
<dbReference type="KEGG" id="mbah:HYN46_10315"/>
<feature type="transmembrane region" description="Helical" evidence="11">
    <location>
        <begin position="39"/>
        <end position="57"/>
    </location>
</feature>
<dbReference type="EMBL" id="CP031222">
    <property type="protein sequence ID" value="AXI03196.1"/>
    <property type="molecule type" value="Genomic_DNA"/>
</dbReference>
<dbReference type="GO" id="GO:0046872">
    <property type="term" value="F:metal ion binding"/>
    <property type="evidence" value="ECO:0007669"/>
    <property type="project" value="UniProtKB-KW"/>
</dbReference>
<evidence type="ECO:0000256" key="6">
    <source>
        <dbReference type="ARBA" id="ARBA00022553"/>
    </source>
</evidence>
<protein>
    <recommendedName>
        <fullName evidence="5">phosphomannomutase</fullName>
        <ecNumber evidence="5">5.4.2.8</ecNumber>
    </recommendedName>
</protein>
<dbReference type="PANTHER" id="PTHR43771">
    <property type="entry name" value="PHOSPHOMANNOMUTASE"/>
    <property type="match status" value="1"/>
</dbReference>
<dbReference type="Gene3D" id="3.30.310.50">
    <property type="entry name" value="Alpha-D-phosphohexomutase, C-terminal domain"/>
    <property type="match status" value="1"/>
</dbReference>
<dbReference type="Pfam" id="PF02879">
    <property type="entry name" value="PGM_PMM_II"/>
    <property type="match status" value="1"/>
</dbReference>
<reference evidence="16 17" key="1">
    <citation type="submission" date="2018-07" db="EMBL/GenBank/DDBJ databases">
        <title>Genome sequencing of Moraxellaceae gen. HYN0046.</title>
        <authorList>
            <person name="Kim M."/>
            <person name="Yi H."/>
        </authorList>
    </citation>
    <scope>NUCLEOTIDE SEQUENCE [LARGE SCALE GENOMIC DNA]</scope>
    <source>
        <strain evidence="16 17">HYN0046</strain>
    </source>
</reference>
<evidence type="ECO:0000313" key="16">
    <source>
        <dbReference type="EMBL" id="AXI03196.1"/>
    </source>
</evidence>
<feature type="region of interest" description="Disordered" evidence="10">
    <location>
        <begin position="1"/>
        <end position="31"/>
    </location>
</feature>
<dbReference type="InterPro" id="IPR005841">
    <property type="entry name" value="Alpha-D-phosphohexomutase_SF"/>
</dbReference>
<evidence type="ECO:0000256" key="5">
    <source>
        <dbReference type="ARBA" id="ARBA00012730"/>
    </source>
</evidence>
<dbReference type="AlphaFoldDB" id="A0A345P7D7"/>
<evidence type="ECO:0000256" key="9">
    <source>
        <dbReference type="ARBA" id="ARBA00023235"/>
    </source>
</evidence>
<feature type="domain" description="Alpha-D-phosphohexomutase alpha/beta/alpha" evidence="13">
    <location>
        <begin position="377"/>
        <end position="506"/>
    </location>
</feature>
<comment type="catalytic activity">
    <reaction evidence="1">
        <text>alpha-D-mannose 1-phosphate = D-mannose 6-phosphate</text>
        <dbReference type="Rhea" id="RHEA:11140"/>
        <dbReference type="ChEBI" id="CHEBI:58409"/>
        <dbReference type="ChEBI" id="CHEBI:58735"/>
        <dbReference type="EC" id="5.4.2.8"/>
    </reaction>
</comment>
<dbReference type="InterPro" id="IPR005845">
    <property type="entry name" value="A-D-PHexomutase_a/b/a-II"/>
</dbReference>
<dbReference type="GO" id="GO:0004615">
    <property type="term" value="F:phosphomannomutase activity"/>
    <property type="evidence" value="ECO:0007669"/>
    <property type="project" value="UniProtKB-EC"/>
</dbReference>
<dbReference type="InterPro" id="IPR005844">
    <property type="entry name" value="A-D-PHexomutase_a/b/a-I"/>
</dbReference>
<evidence type="ECO:0000259" key="15">
    <source>
        <dbReference type="Pfam" id="PF02880"/>
    </source>
</evidence>
<dbReference type="GO" id="GO:0005975">
    <property type="term" value="P:carbohydrate metabolic process"/>
    <property type="evidence" value="ECO:0007669"/>
    <property type="project" value="InterPro"/>
</dbReference>
<accession>A0A345P7D7</accession>
<evidence type="ECO:0000256" key="7">
    <source>
        <dbReference type="ARBA" id="ARBA00022723"/>
    </source>
</evidence>
<dbReference type="Pfam" id="PF02880">
    <property type="entry name" value="PGM_PMM_III"/>
    <property type="match status" value="1"/>
</dbReference>
<dbReference type="InterPro" id="IPR005843">
    <property type="entry name" value="A-D-PHexomutase_C"/>
</dbReference>
<keyword evidence="11" id="KW-1133">Transmembrane helix</keyword>
<gene>
    <name evidence="16" type="ORF">HYN46_10315</name>
</gene>
<dbReference type="InterPro" id="IPR005846">
    <property type="entry name" value="A-D-PHexomutase_a/b/a-III"/>
</dbReference>
<dbReference type="InterPro" id="IPR016055">
    <property type="entry name" value="A-D-PHexomutase_a/b/a-I/II/III"/>
</dbReference>
<dbReference type="PANTHER" id="PTHR43771:SF2">
    <property type="entry name" value="PHOSPHOMANNOMUTASE_PHOSPHOGLUCOMUTASE"/>
    <property type="match status" value="1"/>
</dbReference>
<keyword evidence="11" id="KW-0472">Membrane</keyword>
<comment type="similarity">
    <text evidence="4">Belongs to the phosphohexose mutase family.</text>
</comment>
<feature type="domain" description="Alpha-D-phosphohexomutase C-terminal" evidence="12">
    <location>
        <begin position="762"/>
        <end position="816"/>
    </location>
</feature>
<dbReference type="Proteomes" id="UP000253940">
    <property type="component" value="Chromosome"/>
</dbReference>
<keyword evidence="9" id="KW-0413">Isomerase</keyword>
<dbReference type="OrthoDB" id="9803322at2"/>
<evidence type="ECO:0000256" key="4">
    <source>
        <dbReference type="ARBA" id="ARBA00010231"/>
    </source>
</evidence>
<keyword evidence="6" id="KW-0597">Phosphoprotein</keyword>
<dbReference type="SUPFAM" id="SSF53738">
    <property type="entry name" value="Phosphoglucomutase, first 3 domains"/>
    <property type="match status" value="3"/>
</dbReference>
<dbReference type="InterPro" id="IPR036900">
    <property type="entry name" value="A-D-PHexomutase_C_sf"/>
</dbReference>
<evidence type="ECO:0000256" key="1">
    <source>
        <dbReference type="ARBA" id="ARBA00000586"/>
    </source>
</evidence>
<dbReference type="Pfam" id="PF02878">
    <property type="entry name" value="PGM_PMM_I"/>
    <property type="match status" value="1"/>
</dbReference>
<evidence type="ECO:0000313" key="17">
    <source>
        <dbReference type="Proteomes" id="UP000253940"/>
    </source>
</evidence>
<dbReference type="SUPFAM" id="SSF55957">
    <property type="entry name" value="Phosphoglucomutase, C-terminal domain"/>
    <property type="match status" value="1"/>
</dbReference>
<evidence type="ECO:0000259" key="14">
    <source>
        <dbReference type="Pfam" id="PF02879"/>
    </source>
</evidence>
<keyword evidence="11" id="KW-0812">Transmembrane</keyword>
<evidence type="ECO:0000259" key="12">
    <source>
        <dbReference type="Pfam" id="PF00408"/>
    </source>
</evidence>
<dbReference type="PRINTS" id="PR00509">
    <property type="entry name" value="PGMPMM"/>
</dbReference>
<feature type="domain" description="Alpha-D-phosphohexomutase alpha/beta/alpha" evidence="14">
    <location>
        <begin position="521"/>
        <end position="618"/>
    </location>
</feature>
<feature type="transmembrane region" description="Helical" evidence="11">
    <location>
        <begin position="240"/>
        <end position="260"/>
    </location>
</feature>
<dbReference type="Gene3D" id="3.40.120.10">
    <property type="entry name" value="Alpha-D-Glucose-1,6-Bisphosphate, subunit A, domain 3"/>
    <property type="match status" value="3"/>
</dbReference>
<dbReference type="EC" id="5.4.2.8" evidence="5"/>
<proteinExistence type="inferred from homology"/>
<feature type="compositionally biased region" description="Polar residues" evidence="10">
    <location>
        <begin position="11"/>
        <end position="21"/>
    </location>
</feature>
<evidence type="ECO:0000259" key="13">
    <source>
        <dbReference type="Pfam" id="PF02878"/>
    </source>
</evidence>
<comment type="pathway">
    <text evidence="3">Nucleotide-sugar biosynthesis; GDP-alpha-D-mannose biosynthesis; alpha-D-mannose 1-phosphate from D-fructose 6-phosphate: step 2/2.</text>
</comment>
<sequence>MEVFSMKKSAKTSAQSNSKTQHTPRKNALSMPNPHLKPFILHAAIVLAISFSSYGIVDHVIQQQSNQALTQAGQQTATVINRQIDNWKIEASHLAELPTLKSLATVKAIVPAGGAVPASLSFSDQDLINRAQTSKGILEITHIGSQAKVSIVTELPAGGYLISERPFAPLARDLQQMTPSNLLITLTQKVGNEQPVDIFKSSNNTDASLTTIPLNVKGWQLNIGQIKAPMSLNPLENIPFLAALLSLIGGLLPLLVWMAVKPQFSHLKVQPVDSEEEQLRKLNVVAEELTPSPQIQPIIETTIKPEPKPISPPVQSTIPNTAPNIEVNELDIPDIASESTGPVVTQSSSLNLAPEFSLDSEALTDLEFIITKSIPKHIFRAYDIRGKVKDLTAQWMLPISRALGSELRNRGQLEVVVGYDARETSEEYARIMRDALAESGLHVIDIGQVPTPIMHYAARQYQGNGIMITASHSPAEYNGIKWITQRQSPLPEDIQNIYDRAEKRTFTEGKGKITQKSFTRDYLDEMLSDVILSDDVTVQIDGMNGVMGKPAMYAIETLGCHVTGIDIDPNGLYPHGNPDPCEPDRLSNLSTQVIQSSADIGFAFDGDGDRLVVVNHDGTVVTSDQLIAIFAIMVLESRPGTDIVYDVKCSRMVSQTITAHGGRPIMSRSGSTFIRHAVMSKRSEVSFGGEFSGHYFFNDGRGSATDDGLYAAMRLLEWLTQRGQTLSEVLQTLPPRIGTPDIYLPIDSDLPEKFFQELAIDAALVENATLTTIDGVRLDFHDGFGIIRASNTGAFVTLRFEADNAASVHHIRQVFYDLIAKQLPNLAASMPNPQLT</sequence>
<comment type="cofactor">
    <cofactor evidence="2">
        <name>Mg(2+)</name>
        <dbReference type="ChEBI" id="CHEBI:18420"/>
    </cofactor>
</comment>
<dbReference type="CDD" id="cd03089">
    <property type="entry name" value="PMM_PGM"/>
    <property type="match status" value="1"/>
</dbReference>
<feature type="domain" description="Alpha-D-phosphohexomutase alpha/beta/alpha" evidence="15">
    <location>
        <begin position="623"/>
        <end position="735"/>
    </location>
</feature>
<organism evidence="16 17">
    <name type="scientific">Aquirhabdus parva</name>
    <dbReference type="NCBI Taxonomy" id="2283318"/>
    <lineage>
        <taxon>Bacteria</taxon>
        <taxon>Pseudomonadati</taxon>
        <taxon>Pseudomonadota</taxon>
        <taxon>Gammaproteobacteria</taxon>
        <taxon>Moraxellales</taxon>
        <taxon>Moraxellaceae</taxon>
        <taxon>Aquirhabdus</taxon>
    </lineage>
</organism>
<dbReference type="Pfam" id="PF00408">
    <property type="entry name" value="PGM_PMM_IV"/>
    <property type="match status" value="1"/>
</dbReference>
<evidence type="ECO:0000256" key="8">
    <source>
        <dbReference type="ARBA" id="ARBA00022842"/>
    </source>
</evidence>
<keyword evidence="8" id="KW-0460">Magnesium</keyword>
<evidence type="ECO:0000256" key="3">
    <source>
        <dbReference type="ARBA" id="ARBA00004699"/>
    </source>
</evidence>
<keyword evidence="17" id="KW-1185">Reference proteome</keyword>